<keyword evidence="2" id="KW-0732">Signal</keyword>
<organism evidence="3 4">
    <name type="scientific">Ziziphus jujuba var. spinosa</name>
    <dbReference type="NCBI Taxonomy" id="714518"/>
    <lineage>
        <taxon>Eukaryota</taxon>
        <taxon>Viridiplantae</taxon>
        <taxon>Streptophyta</taxon>
        <taxon>Embryophyta</taxon>
        <taxon>Tracheophyta</taxon>
        <taxon>Spermatophyta</taxon>
        <taxon>Magnoliopsida</taxon>
        <taxon>eudicotyledons</taxon>
        <taxon>Gunneridae</taxon>
        <taxon>Pentapetalae</taxon>
        <taxon>rosids</taxon>
        <taxon>fabids</taxon>
        <taxon>Rosales</taxon>
        <taxon>Rhamnaceae</taxon>
        <taxon>Paliureae</taxon>
        <taxon>Ziziphus</taxon>
    </lineage>
</organism>
<feature type="region of interest" description="Disordered" evidence="1">
    <location>
        <begin position="133"/>
        <end position="166"/>
    </location>
</feature>
<dbReference type="EMBL" id="JAEACU010000010">
    <property type="protein sequence ID" value="KAH7515428.1"/>
    <property type="molecule type" value="Genomic_DNA"/>
</dbReference>
<feature type="signal peptide" evidence="2">
    <location>
        <begin position="1"/>
        <end position="25"/>
    </location>
</feature>
<proteinExistence type="predicted"/>
<feature type="region of interest" description="Disordered" evidence="1">
    <location>
        <begin position="89"/>
        <end position="110"/>
    </location>
</feature>
<protein>
    <submittedName>
        <fullName evidence="3">Uncharacterized protein</fullName>
    </submittedName>
</protein>
<feature type="chain" id="PRO_5036902975" evidence="2">
    <location>
        <begin position="26"/>
        <end position="166"/>
    </location>
</feature>
<dbReference type="Proteomes" id="UP000813462">
    <property type="component" value="Unassembled WGS sequence"/>
</dbReference>
<evidence type="ECO:0000313" key="3">
    <source>
        <dbReference type="EMBL" id="KAH7515428.1"/>
    </source>
</evidence>
<accession>A0A978UKS6</accession>
<evidence type="ECO:0000313" key="4">
    <source>
        <dbReference type="Proteomes" id="UP000813462"/>
    </source>
</evidence>
<name>A0A978UKS6_ZIZJJ</name>
<sequence>MDKLKTSTAIVILCLLFINFSSIIGDEGQQSLNNHEKAESDTKQSFSGMVRSLFSISTSSPISTSYWGKLKNHVNQAYAYFFPPNLERSDQADGTGAGEAASIYGSGPGEKVKEAVSKSLETSKETVEDAAKSAARIAGETVHKTKEKMKKSMSAGKKSEQAQSEL</sequence>
<dbReference type="PANTHER" id="PTHR35463:SF11">
    <property type="entry name" value="TRANSMEMBRANE PROTEIN"/>
    <property type="match status" value="1"/>
</dbReference>
<evidence type="ECO:0000256" key="1">
    <source>
        <dbReference type="SAM" id="MobiDB-lite"/>
    </source>
</evidence>
<evidence type="ECO:0000256" key="2">
    <source>
        <dbReference type="SAM" id="SignalP"/>
    </source>
</evidence>
<dbReference type="AlphaFoldDB" id="A0A978UKS6"/>
<gene>
    <name evidence="3" type="ORF">FEM48_Zijuj10G0025300</name>
</gene>
<comment type="caution">
    <text evidence="3">The sequence shown here is derived from an EMBL/GenBank/DDBJ whole genome shotgun (WGS) entry which is preliminary data.</text>
</comment>
<reference evidence="3" key="1">
    <citation type="journal article" date="2021" name="Front. Plant Sci.">
        <title>Chromosome-Scale Genome Assembly for Chinese Sour Jujube and Insights Into Its Genome Evolution and Domestication Signature.</title>
        <authorList>
            <person name="Shen L.-Y."/>
            <person name="Luo H."/>
            <person name="Wang X.-L."/>
            <person name="Wang X.-M."/>
            <person name="Qiu X.-J."/>
            <person name="Liu H."/>
            <person name="Zhou S.-S."/>
            <person name="Jia K.-H."/>
            <person name="Nie S."/>
            <person name="Bao Y.-T."/>
            <person name="Zhang R.-G."/>
            <person name="Yun Q.-Z."/>
            <person name="Chai Y.-H."/>
            <person name="Lu J.-Y."/>
            <person name="Li Y."/>
            <person name="Zhao S.-W."/>
            <person name="Mao J.-F."/>
            <person name="Jia S.-G."/>
            <person name="Mao Y.-M."/>
        </authorList>
    </citation>
    <scope>NUCLEOTIDE SEQUENCE</scope>
    <source>
        <strain evidence="3">AT0</strain>
        <tissue evidence="3">Leaf</tissue>
    </source>
</reference>
<dbReference type="PANTHER" id="PTHR35463">
    <property type="entry name" value="TRANSMEMBRANE PROTEIN"/>
    <property type="match status" value="1"/>
</dbReference>